<evidence type="ECO:0000313" key="2">
    <source>
        <dbReference type="Proteomes" id="UP001231518"/>
    </source>
</evidence>
<comment type="caution">
    <text evidence="1">The sequence shown here is derived from an EMBL/GenBank/DDBJ whole genome shotgun (WGS) entry which is preliminary data.</text>
</comment>
<evidence type="ECO:0000313" key="1">
    <source>
        <dbReference type="EMBL" id="KAJ8708991.1"/>
    </source>
</evidence>
<dbReference type="Proteomes" id="UP001231518">
    <property type="component" value="Chromosome 22"/>
</dbReference>
<reference evidence="1" key="1">
    <citation type="submission" date="2023-03" db="EMBL/GenBank/DDBJ databases">
        <title>Chromosome-level genomes of two armyworms, Mythimna separata and Mythimna loreyi, provide insights into the biosynthesis and reception of sex pheromones.</title>
        <authorList>
            <person name="Zhao H."/>
        </authorList>
    </citation>
    <scope>NUCLEOTIDE SEQUENCE</scope>
    <source>
        <strain evidence="1">BeijingLab</strain>
        <tissue evidence="1">Pupa</tissue>
    </source>
</reference>
<protein>
    <submittedName>
        <fullName evidence="1">Uncharacterized protein</fullName>
    </submittedName>
</protein>
<name>A0AAD7YAR0_MYTSE</name>
<keyword evidence="2" id="KW-1185">Reference proteome</keyword>
<dbReference type="EMBL" id="JARGEI010000024">
    <property type="protein sequence ID" value="KAJ8708991.1"/>
    <property type="molecule type" value="Genomic_DNA"/>
</dbReference>
<proteinExistence type="predicted"/>
<organism evidence="1 2">
    <name type="scientific">Mythimna separata</name>
    <name type="common">Oriental armyworm</name>
    <name type="synonym">Pseudaletia separata</name>
    <dbReference type="NCBI Taxonomy" id="271217"/>
    <lineage>
        <taxon>Eukaryota</taxon>
        <taxon>Metazoa</taxon>
        <taxon>Ecdysozoa</taxon>
        <taxon>Arthropoda</taxon>
        <taxon>Hexapoda</taxon>
        <taxon>Insecta</taxon>
        <taxon>Pterygota</taxon>
        <taxon>Neoptera</taxon>
        <taxon>Endopterygota</taxon>
        <taxon>Lepidoptera</taxon>
        <taxon>Glossata</taxon>
        <taxon>Ditrysia</taxon>
        <taxon>Noctuoidea</taxon>
        <taxon>Noctuidae</taxon>
        <taxon>Noctuinae</taxon>
        <taxon>Hadenini</taxon>
        <taxon>Mythimna</taxon>
    </lineage>
</organism>
<accession>A0AAD7YAR0</accession>
<gene>
    <name evidence="1" type="ORF">PYW07_008817</name>
</gene>
<dbReference type="AlphaFoldDB" id="A0AAD7YAR0"/>
<sequence length="155" mass="17142">MPPPSVATRRHNDRSCASRIHWIPTTLTRSSVHLVGGPPTPRLPQNFRLVIVSLHSTSLHDARRIPFAARCTYLTERPLLNISPAQASPQRPVLCGTHPSDSRDPHKLIGPPCDLPSLHLPTSDSSSSVSNYMTWQLFTPLLSTTTFVCSSLYKL</sequence>